<keyword evidence="3" id="KW-1185">Reference proteome</keyword>
<keyword evidence="1" id="KW-0812">Transmembrane</keyword>
<feature type="transmembrane region" description="Helical" evidence="1">
    <location>
        <begin position="47"/>
        <end position="74"/>
    </location>
</feature>
<sequence length="139" mass="15072">MVPEINIWAVLLATLSSMLVGALWYSKPLFGRRWVELARVDESRMQSSAVGAYIVTIFASFLTAAVLAGSVAIAQEFYGGSFFLNSLVTAVILWIGFTAARFLTHDAFERRPAALTTMNLGYELVTILVMAAIIGAFGS</sequence>
<dbReference type="Proteomes" id="UP001589896">
    <property type="component" value="Unassembled WGS sequence"/>
</dbReference>
<feature type="transmembrane region" description="Helical" evidence="1">
    <location>
        <begin position="80"/>
        <end position="100"/>
    </location>
</feature>
<gene>
    <name evidence="2" type="ORF">ACFFGH_27860</name>
</gene>
<dbReference type="Pfam" id="PF08570">
    <property type="entry name" value="DUF1761"/>
    <property type="match status" value="1"/>
</dbReference>
<keyword evidence="1" id="KW-1133">Transmembrane helix</keyword>
<dbReference type="EMBL" id="JBHLTG010000009">
    <property type="protein sequence ID" value="MFC0681664.1"/>
    <property type="molecule type" value="Genomic_DNA"/>
</dbReference>
<organism evidence="2 3">
    <name type="scientific">Lysobacter korlensis</name>
    <dbReference type="NCBI Taxonomy" id="553636"/>
    <lineage>
        <taxon>Bacteria</taxon>
        <taxon>Pseudomonadati</taxon>
        <taxon>Pseudomonadota</taxon>
        <taxon>Gammaproteobacteria</taxon>
        <taxon>Lysobacterales</taxon>
        <taxon>Lysobacteraceae</taxon>
        <taxon>Lysobacter</taxon>
    </lineage>
</organism>
<name>A0ABV6RXF9_9GAMM</name>
<reference evidence="2 3" key="1">
    <citation type="submission" date="2024-09" db="EMBL/GenBank/DDBJ databases">
        <authorList>
            <person name="Sun Q."/>
            <person name="Mori K."/>
        </authorList>
    </citation>
    <scope>NUCLEOTIDE SEQUENCE [LARGE SCALE GENOMIC DNA]</scope>
    <source>
        <strain evidence="2 3">KCTC 23076</strain>
    </source>
</reference>
<dbReference type="RefSeq" id="WP_386674700.1">
    <property type="nucleotide sequence ID" value="NZ_JBHLTG010000009.1"/>
</dbReference>
<feature type="transmembrane region" description="Helical" evidence="1">
    <location>
        <begin position="120"/>
        <end position="138"/>
    </location>
</feature>
<dbReference type="InterPro" id="IPR013879">
    <property type="entry name" value="DUF1761"/>
</dbReference>
<evidence type="ECO:0000313" key="2">
    <source>
        <dbReference type="EMBL" id="MFC0681664.1"/>
    </source>
</evidence>
<proteinExistence type="predicted"/>
<evidence type="ECO:0000313" key="3">
    <source>
        <dbReference type="Proteomes" id="UP001589896"/>
    </source>
</evidence>
<evidence type="ECO:0000256" key="1">
    <source>
        <dbReference type="SAM" id="Phobius"/>
    </source>
</evidence>
<keyword evidence="1" id="KW-0472">Membrane</keyword>
<comment type="caution">
    <text evidence="2">The sequence shown here is derived from an EMBL/GenBank/DDBJ whole genome shotgun (WGS) entry which is preliminary data.</text>
</comment>
<accession>A0ABV6RXF9</accession>
<protein>
    <submittedName>
        <fullName evidence="2">DUF1761 domain-containing protein</fullName>
    </submittedName>
</protein>
<feature type="transmembrane region" description="Helical" evidence="1">
    <location>
        <begin position="6"/>
        <end position="26"/>
    </location>
</feature>